<keyword evidence="5 6" id="KW-0949">S-adenosyl-L-methionine</keyword>
<feature type="binding site" evidence="6">
    <location>
        <position position="73"/>
    </location>
    <ligand>
        <name>S-adenosyl-L-methionine</name>
        <dbReference type="ChEBI" id="CHEBI:59789"/>
    </ligand>
</feature>
<name>D4XWG4_9BACT</name>
<dbReference type="EC" id="2.1.1.-" evidence="6"/>
<evidence type="ECO:0000256" key="6">
    <source>
        <dbReference type="HAMAP-Rule" id="MF_00074"/>
    </source>
</evidence>
<dbReference type="SUPFAM" id="SSF53335">
    <property type="entry name" value="S-adenosyl-L-methionine-dependent methyltransferases"/>
    <property type="match status" value="1"/>
</dbReference>
<keyword evidence="8" id="KW-1185">Reference proteome</keyword>
<proteinExistence type="inferred from homology"/>
<feature type="binding site" evidence="6">
    <location>
        <position position="140"/>
    </location>
    <ligand>
        <name>S-adenosyl-L-methionine</name>
        <dbReference type="ChEBI" id="CHEBI:59789"/>
    </ligand>
</feature>
<sequence length="230" mass="26559">MSFKQKVKDLCKKNSWNFEDLEKYFSLVTETNKVLNLTGFEGDKLWEEGIYESLLFIDKIVTKTDSKTLLDIGAGAGFPSIPYAIVNKNLKITIYEPIKKRVDFLNTVVDTLSLEKNVQIFALRAEDVKDKNCFDLVTARAVGDVSTMLMSSFHLISLNGYMALIKGKNYDSEIEHAQEILKRIKTEITIEKLDTHNQKDNNIIWIKKLRSASSKFPYKWKDIISYKKKR</sequence>
<dbReference type="InterPro" id="IPR029063">
    <property type="entry name" value="SAM-dependent_MTases_sf"/>
</dbReference>
<dbReference type="PANTHER" id="PTHR31760">
    <property type="entry name" value="S-ADENOSYL-L-METHIONINE-DEPENDENT METHYLTRANSFERASES SUPERFAMILY PROTEIN"/>
    <property type="match status" value="1"/>
</dbReference>
<feature type="binding site" evidence="6">
    <location>
        <position position="78"/>
    </location>
    <ligand>
        <name>S-adenosyl-L-methionine</name>
        <dbReference type="ChEBI" id="CHEBI:59789"/>
    </ligand>
</feature>
<dbReference type="Proteomes" id="UP000004757">
    <property type="component" value="Unassembled WGS sequence"/>
</dbReference>
<dbReference type="AlphaFoldDB" id="D4XWG4"/>
<keyword evidence="3 6" id="KW-0489">Methyltransferase</keyword>
<evidence type="ECO:0000256" key="4">
    <source>
        <dbReference type="ARBA" id="ARBA00022679"/>
    </source>
</evidence>
<dbReference type="Pfam" id="PF02527">
    <property type="entry name" value="GidB"/>
    <property type="match status" value="1"/>
</dbReference>
<dbReference type="RefSeq" id="WP_005683768.1">
    <property type="nucleotide sequence ID" value="NZ_ADNC01000027.1"/>
</dbReference>
<dbReference type="GO" id="GO:0070043">
    <property type="term" value="F:rRNA (guanine-N7-)-methyltransferase activity"/>
    <property type="evidence" value="ECO:0007669"/>
    <property type="project" value="UniProtKB-UniRule"/>
</dbReference>
<organism evidence="7 8">
    <name type="scientific">Mycoplasmopsis alligatoris A21JP2</name>
    <dbReference type="NCBI Taxonomy" id="747682"/>
    <lineage>
        <taxon>Bacteria</taxon>
        <taxon>Bacillati</taxon>
        <taxon>Mycoplasmatota</taxon>
        <taxon>Mycoplasmoidales</taxon>
        <taxon>Metamycoplasmataceae</taxon>
        <taxon>Mycoplasmopsis</taxon>
    </lineage>
</organism>
<dbReference type="InterPro" id="IPR003682">
    <property type="entry name" value="rRNA_ssu_MeTfrase_G"/>
</dbReference>
<dbReference type="EMBL" id="ADNC01000027">
    <property type="protein sequence ID" value="EFF41154.1"/>
    <property type="molecule type" value="Genomic_DNA"/>
</dbReference>
<gene>
    <name evidence="7" type="primary">gidB</name>
    <name evidence="6" type="synonym">rsmG</name>
    <name evidence="7" type="ORF">MALL_0466</name>
</gene>
<protein>
    <recommendedName>
        <fullName evidence="6">Ribosomal RNA small subunit methyltransferase G</fullName>
        <ecNumber evidence="6">2.1.1.-</ecNumber>
    </recommendedName>
    <alternativeName>
        <fullName evidence="6">16S rRNA 7-methylguanosine methyltransferase</fullName>
        <shortName evidence="6">16S rRNA m7G methyltransferase</shortName>
    </alternativeName>
</protein>
<evidence type="ECO:0000256" key="5">
    <source>
        <dbReference type="ARBA" id="ARBA00022691"/>
    </source>
</evidence>
<evidence type="ECO:0000256" key="1">
    <source>
        <dbReference type="ARBA" id="ARBA00022490"/>
    </source>
</evidence>
<dbReference type="PANTHER" id="PTHR31760:SF0">
    <property type="entry name" value="S-ADENOSYL-L-METHIONINE-DEPENDENT METHYLTRANSFERASES SUPERFAMILY PROTEIN"/>
    <property type="match status" value="1"/>
</dbReference>
<dbReference type="Gene3D" id="3.40.50.150">
    <property type="entry name" value="Vaccinia Virus protein VP39"/>
    <property type="match status" value="1"/>
</dbReference>
<keyword evidence="1 6" id="KW-0963">Cytoplasm</keyword>
<keyword evidence="2 6" id="KW-0698">rRNA processing</keyword>
<comment type="similarity">
    <text evidence="6">Belongs to the methyltransferase superfamily. RNA methyltransferase RsmG family.</text>
</comment>
<dbReference type="PIRSF" id="PIRSF003078">
    <property type="entry name" value="GidB"/>
    <property type="match status" value="1"/>
</dbReference>
<evidence type="ECO:0000256" key="2">
    <source>
        <dbReference type="ARBA" id="ARBA00022552"/>
    </source>
</evidence>
<keyword evidence="4 6" id="KW-0808">Transferase</keyword>
<comment type="caution">
    <text evidence="7">The sequence shown here is derived from an EMBL/GenBank/DDBJ whole genome shotgun (WGS) entry which is preliminary data.</text>
</comment>
<dbReference type="OrthoDB" id="9808773at2"/>
<feature type="binding site" evidence="6">
    <location>
        <begin position="125"/>
        <end position="126"/>
    </location>
    <ligand>
        <name>S-adenosyl-L-methionine</name>
        <dbReference type="ChEBI" id="CHEBI:59789"/>
    </ligand>
</feature>
<evidence type="ECO:0000313" key="8">
    <source>
        <dbReference type="Proteomes" id="UP000004757"/>
    </source>
</evidence>
<accession>D4XWG4</accession>
<dbReference type="STRING" id="747682.MALL_0466"/>
<dbReference type="NCBIfam" id="TIGR00138">
    <property type="entry name" value="rsmG_gidB"/>
    <property type="match status" value="1"/>
</dbReference>
<comment type="subcellular location">
    <subcellularLocation>
        <location evidence="6">Cytoplasm</location>
    </subcellularLocation>
</comment>
<comment type="function">
    <text evidence="6">Specifically methylates the N7 position of a guanine in 16S rRNA.</text>
</comment>
<dbReference type="eggNOG" id="COG0357">
    <property type="taxonomic scope" value="Bacteria"/>
</dbReference>
<reference evidence="7 8" key="1">
    <citation type="submission" date="2010-03" db="EMBL/GenBank/DDBJ databases">
        <authorList>
            <person name="Glass J.I."/>
            <person name="Benders G.A."/>
            <person name="Durkin A.S."/>
            <person name="Farmerie W.G."/>
            <person name="Hlavinka K."/>
            <person name="Hostetler J."/>
            <person name="Jackson J."/>
            <person name="May M.A."/>
            <person name="Miller R.H."/>
            <person name="Paralanov V."/>
            <person name="Radune D."/>
            <person name="Szczypinski B."/>
            <person name="Brown D.R."/>
        </authorList>
    </citation>
    <scope>NUCLEOTIDE SEQUENCE [LARGE SCALE GENOMIC DNA]</scope>
    <source>
        <strain evidence="7 8">A21JP2</strain>
    </source>
</reference>
<dbReference type="HAMAP" id="MF_00074">
    <property type="entry name" value="16SrRNA_methyltr_G"/>
    <property type="match status" value="1"/>
</dbReference>
<comment type="caution">
    <text evidence="6">Lacks conserved residue(s) required for the propagation of feature annotation.</text>
</comment>
<evidence type="ECO:0000256" key="3">
    <source>
        <dbReference type="ARBA" id="ARBA00022603"/>
    </source>
</evidence>
<dbReference type="GO" id="GO:0005829">
    <property type="term" value="C:cytosol"/>
    <property type="evidence" value="ECO:0007669"/>
    <property type="project" value="TreeGrafter"/>
</dbReference>
<evidence type="ECO:0000313" key="7">
    <source>
        <dbReference type="EMBL" id="EFF41154.1"/>
    </source>
</evidence>